<name>A0A316U138_9BASI</name>
<keyword evidence="7" id="KW-0346">Stress response</keyword>
<dbReference type="GO" id="GO:0030833">
    <property type="term" value="P:regulation of actin filament polymerization"/>
    <property type="evidence" value="ECO:0007669"/>
    <property type="project" value="TreeGrafter"/>
</dbReference>
<proteinExistence type="inferred from homology"/>
<keyword evidence="5 11" id="KW-0812">Transmembrane</keyword>
<dbReference type="Gene3D" id="2.30.30.40">
    <property type="entry name" value="SH3 Domains"/>
    <property type="match status" value="1"/>
</dbReference>
<keyword evidence="8 11" id="KW-0472">Membrane</keyword>
<evidence type="ECO:0000259" key="12">
    <source>
        <dbReference type="PROSITE" id="PS50002"/>
    </source>
</evidence>
<feature type="transmembrane region" description="Helical" evidence="11">
    <location>
        <begin position="12"/>
        <end position="32"/>
    </location>
</feature>
<feature type="transmembrane region" description="Helical" evidence="11">
    <location>
        <begin position="74"/>
        <end position="94"/>
    </location>
</feature>
<evidence type="ECO:0000256" key="8">
    <source>
        <dbReference type="ARBA" id="ARBA00023136"/>
    </source>
</evidence>
<dbReference type="PANTHER" id="PTHR15735:SF19">
    <property type="entry name" value="ACTIN CYTOSKELETON-REGULATORY COMPLEX PROTEIN SLA1"/>
    <property type="match status" value="1"/>
</dbReference>
<evidence type="ECO:0000313" key="13">
    <source>
        <dbReference type="EMBL" id="PWN18211.1"/>
    </source>
</evidence>
<evidence type="ECO:0000256" key="5">
    <source>
        <dbReference type="ARBA" id="ARBA00022692"/>
    </source>
</evidence>
<dbReference type="STRING" id="1684307.A0A316U138"/>
<dbReference type="RefSeq" id="XP_025345371.1">
    <property type="nucleotide sequence ID" value="XM_025494551.1"/>
</dbReference>
<reference evidence="13 14" key="1">
    <citation type="journal article" date="2018" name="Mol. Biol. Evol.">
        <title>Broad Genomic Sampling Reveals a Smut Pathogenic Ancestry of the Fungal Clade Ustilaginomycotina.</title>
        <authorList>
            <person name="Kijpornyongpan T."/>
            <person name="Mondo S.J."/>
            <person name="Barry K."/>
            <person name="Sandor L."/>
            <person name="Lee J."/>
            <person name="Lipzen A."/>
            <person name="Pangilinan J."/>
            <person name="LaButti K."/>
            <person name="Hainaut M."/>
            <person name="Henrissat B."/>
            <person name="Grigoriev I.V."/>
            <person name="Spatafora J.W."/>
            <person name="Aime M.C."/>
        </authorList>
    </citation>
    <scope>NUCLEOTIDE SEQUENCE [LARGE SCALE GENOMIC DNA]</scope>
    <source>
        <strain evidence="13 14">MCA 4718</strain>
    </source>
</reference>
<feature type="compositionally biased region" description="Polar residues" evidence="10">
    <location>
        <begin position="200"/>
        <end position="216"/>
    </location>
</feature>
<dbReference type="GO" id="GO:0000147">
    <property type="term" value="P:actin cortical patch assembly"/>
    <property type="evidence" value="ECO:0007669"/>
    <property type="project" value="TreeGrafter"/>
</dbReference>
<organism evidence="13 14">
    <name type="scientific">Pseudomicrostroma glucosiphilum</name>
    <dbReference type="NCBI Taxonomy" id="1684307"/>
    <lineage>
        <taxon>Eukaryota</taxon>
        <taxon>Fungi</taxon>
        <taxon>Dikarya</taxon>
        <taxon>Basidiomycota</taxon>
        <taxon>Ustilaginomycotina</taxon>
        <taxon>Exobasidiomycetes</taxon>
        <taxon>Microstromatales</taxon>
        <taxon>Microstromatales incertae sedis</taxon>
        <taxon>Pseudomicrostroma</taxon>
    </lineage>
</organism>
<evidence type="ECO:0000256" key="1">
    <source>
        <dbReference type="ARBA" id="ARBA00004651"/>
    </source>
</evidence>
<keyword evidence="3 9" id="KW-0728">SH3 domain</keyword>
<dbReference type="FunFam" id="2.30.30.40:FF:000213">
    <property type="entry name" value="High osmolarity signaling protein SHO1"/>
    <property type="match status" value="1"/>
</dbReference>
<feature type="domain" description="SH3" evidence="12">
    <location>
        <begin position="286"/>
        <end position="345"/>
    </location>
</feature>
<dbReference type="SMART" id="SM00326">
    <property type="entry name" value="SH3"/>
    <property type="match status" value="1"/>
</dbReference>
<feature type="transmembrane region" description="Helical" evidence="11">
    <location>
        <begin position="44"/>
        <end position="62"/>
    </location>
</feature>
<keyword evidence="4" id="KW-1003">Cell membrane</keyword>
<dbReference type="GO" id="GO:0007232">
    <property type="term" value="P:osmosensory signaling pathway via Sho1 osmosensor"/>
    <property type="evidence" value="ECO:0007669"/>
    <property type="project" value="UniProtKB-ARBA"/>
</dbReference>
<feature type="region of interest" description="Disordered" evidence="10">
    <location>
        <begin position="197"/>
        <end position="279"/>
    </location>
</feature>
<feature type="compositionally biased region" description="Polar residues" evidence="10">
    <location>
        <begin position="236"/>
        <end position="248"/>
    </location>
</feature>
<evidence type="ECO:0000313" key="14">
    <source>
        <dbReference type="Proteomes" id="UP000245942"/>
    </source>
</evidence>
<evidence type="ECO:0000256" key="10">
    <source>
        <dbReference type="SAM" id="MobiDB-lite"/>
    </source>
</evidence>
<evidence type="ECO:0000256" key="4">
    <source>
        <dbReference type="ARBA" id="ARBA00022475"/>
    </source>
</evidence>
<comment type="subcellular location">
    <subcellularLocation>
        <location evidence="1">Cell membrane</location>
        <topology evidence="1">Multi-pass membrane protein</topology>
    </subcellularLocation>
</comment>
<evidence type="ECO:0000256" key="6">
    <source>
        <dbReference type="ARBA" id="ARBA00022989"/>
    </source>
</evidence>
<dbReference type="PRINTS" id="PR00452">
    <property type="entry name" value="SH3DOMAIN"/>
</dbReference>
<evidence type="ECO:0000256" key="2">
    <source>
        <dbReference type="ARBA" id="ARBA00009739"/>
    </source>
</evidence>
<dbReference type="EMBL" id="KZ819337">
    <property type="protein sequence ID" value="PWN18211.1"/>
    <property type="molecule type" value="Genomic_DNA"/>
</dbReference>
<accession>A0A316U138</accession>
<dbReference type="OrthoDB" id="25408at2759"/>
<feature type="compositionally biased region" description="Gly residues" evidence="10">
    <location>
        <begin position="161"/>
        <end position="170"/>
    </location>
</feature>
<keyword evidence="14" id="KW-1185">Reference proteome</keyword>
<keyword evidence="6 11" id="KW-1133">Transmembrane helix</keyword>
<evidence type="ECO:0000256" key="9">
    <source>
        <dbReference type="PROSITE-ProRule" id="PRU00192"/>
    </source>
</evidence>
<gene>
    <name evidence="13" type="ORF">BCV69DRAFT_301357</name>
</gene>
<comment type="similarity">
    <text evidence="2">Belongs to the SHO1 family.</text>
</comment>
<dbReference type="CDD" id="cd11855">
    <property type="entry name" value="SH3_Sho1p"/>
    <property type="match status" value="1"/>
</dbReference>
<feature type="region of interest" description="Disordered" evidence="10">
    <location>
        <begin position="153"/>
        <end position="177"/>
    </location>
</feature>
<dbReference type="InterPro" id="IPR001452">
    <property type="entry name" value="SH3_domain"/>
</dbReference>
<dbReference type="GO" id="GO:0005886">
    <property type="term" value="C:plasma membrane"/>
    <property type="evidence" value="ECO:0007669"/>
    <property type="project" value="UniProtKB-SubCell"/>
</dbReference>
<dbReference type="Pfam" id="PF00018">
    <property type="entry name" value="SH3_1"/>
    <property type="match status" value="1"/>
</dbReference>
<dbReference type="AlphaFoldDB" id="A0A316U138"/>
<evidence type="ECO:0000256" key="11">
    <source>
        <dbReference type="SAM" id="Phobius"/>
    </source>
</evidence>
<dbReference type="GO" id="GO:0005634">
    <property type="term" value="C:nucleus"/>
    <property type="evidence" value="ECO:0007669"/>
    <property type="project" value="TreeGrafter"/>
</dbReference>
<dbReference type="PROSITE" id="PS50002">
    <property type="entry name" value="SH3"/>
    <property type="match status" value="1"/>
</dbReference>
<feature type="transmembrane region" description="Helical" evidence="11">
    <location>
        <begin position="100"/>
        <end position="121"/>
    </location>
</feature>
<evidence type="ECO:0000256" key="7">
    <source>
        <dbReference type="ARBA" id="ARBA00023016"/>
    </source>
</evidence>
<dbReference type="InterPro" id="IPR035522">
    <property type="entry name" value="Sho1_SH3"/>
</dbReference>
<protein>
    <recommendedName>
        <fullName evidence="12">SH3 domain-containing protein</fullName>
    </recommendedName>
</protein>
<dbReference type="InterPro" id="IPR036028">
    <property type="entry name" value="SH3-like_dom_sf"/>
</dbReference>
<dbReference type="GeneID" id="37016285"/>
<sequence>MDFSLLFANKILFVTLVLATIGWLVAFIGQAAAEADNDTPLGRVWFGIFVQLFVILGVAVTLASDSIGMARLQLTAWIVVALVLAVLGIDEGIYSSTSSYEAMAAGYFILTIVNIIWLFFFTSEEGSPIFNLFHSWGGGGQLSGGGGMGFGGGRRNRGATGVRGGPGGMRMGNNSNSANGNGSAFGGGYGSSGAAYQPAYGQSPSTADVTGGNKAQRNGGGSQAGSDMGGAHTAARSASQHRNLTPQHSSAALAAAGGAAGGDGASSPSHYTTNAPSVGAADPLPGYGYKARALYAYSANPDDPTEIGFAKGEILNIVDNSGKWWQAKKDTGETGIVPSNYMQLL</sequence>
<dbReference type="SUPFAM" id="SSF50044">
    <property type="entry name" value="SH3-domain"/>
    <property type="match status" value="1"/>
</dbReference>
<evidence type="ECO:0000256" key="3">
    <source>
        <dbReference type="ARBA" id="ARBA00022443"/>
    </source>
</evidence>
<dbReference type="Proteomes" id="UP000245942">
    <property type="component" value="Unassembled WGS sequence"/>
</dbReference>
<dbReference type="PANTHER" id="PTHR15735">
    <property type="entry name" value="FCH AND DOUBLE SH3 DOMAINS PROTEIN"/>
    <property type="match status" value="1"/>
</dbReference>